<reference evidence="1" key="1">
    <citation type="journal article" date="2020" name="Stud. Mycol.">
        <title>101 Dothideomycetes genomes: a test case for predicting lifestyles and emergence of pathogens.</title>
        <authorList>
            <person name="Haridas S."/>
            <person name="Albert R."/>
            <person name="Binder M."/>
            <person name="Bloem J."/>
            <person name="Labutti K."/>
            <person name="Salamov A."/>
            <person name="Andreopoulos B."/>
            <person name="Baker S."/>
            <person name="Barry K."/>
            <person name="Bills G."/>
            <person name="Bluhm B."/>
            <person name="Cannon C."/>
            <person name="Castanera R."/>
            <person name="Culley D."/>
            <person name="Daum C."/>
            <person name="Ezra D."/>
            <person name="Gonzalez J."/>
            <person name="Henrissat B."/>
            <person name="Kuo A."/>
            <person name="Liang C."/>
            <person name="Lipzen A."/>
            <person name="Lutzoni F."/>
            <person name="Magnuson J."/>
            <person name="Mondo S."/>
            <person name="Nolan M."/>
            <person name="Ohm R."/>
            <person name="Pangilinan J."/>
            <person name="Park H.-J."/>
            <person name="Ramirez L."/>
            <person name="Alfaro M."/>
            <person name="Sun H."/>
            <person name="Tritt A."/>
            <person name="Yoshinaga Y."/>
            <person name="Zwiers L.-H."/>
            <person name="Turgeon B."/>
            <person name="Goodwin S."/>
            <person name="Spatafora J."/>
            <person name="Crous P."/>
            <person name="Grigoriev I."/>
        </authorList>
    </citation>
    <scope>NUCLEOTIDE SEQUENCE</scope>
    <source>
        <strain evidence="1">CBS 525.71</strain>
    </source>
</reference>
<comment type="caution">
    <text evidence="1">The sequence shown here is derived from an EMBL/GenBank/DDBJ whole genome shotgun (WGS) entry which is preliminary data.</text>
</comment>
<name>A0ACB6RSM3_9PLEO</name>
<accession>A0ACB6RSM3</accession>
<keyword evidence="2" id="KW-1185">Reference proteome</keyword>
<proteinExistence type="predicted"/>
<evidence type="ECO:0000313" key="2">
    <source>
        <dbReference type="Proteomes" id="UP000799754"/>
    </source>
</evidence>
<evidence type="ECO:0000313" key="1">
    <source>
        <dbReference type="EMBL" id="KAF2623917.1"/>
    </source>
</evidence>
<gene>
    <name evidence="1" type="ORF">BU25DRAFT_400097</name>
</gene>
<dbReference type="Proteomes" id="UP000799754">
    <property type="component" value="Unassembled WGS sequence"/>
</dbReference>
<sequence>MVLALLARLTAPPTQTLRTLRPTSSTVSFTVSTRPVPTTLAAKLRYYVGLLTRLLLGVCAVFALWVKWRISYGQPTDVLLWLLGGPQTAALLKGTGNVGWQYVGPGAIVVLLLVLRRGHTEESLTLLRDLGVQTSSSASTFLQPPSSRFIPTSDIQDIFIHEAFRGFEVRFYLAIVVKGEEDIVVVFPSLLPRRAMLEEVWRGARKCLWENGGGGRGGEGGGGGGRMKEKAGIGM</sequence>
<organism evidence="1 2">
    <name type="scientific">Macroventuria anomochaeta</name>
    <dbReference type="NCBI Taxonomy" id="301207"/>
    <lineage>
        <taxon>Eukaryota</taxon>
        <taxon>Fungi</taxon>
        <taxon>Dikarya</taxon>
        <taxon>Ascomycota</taxon>
        <taxon>Pezizomycotina</taxon>
        <taxon>Dothideomycetes</taxon>
        <taxon>Pleosporomycetidae</taxon>
        <taxon>Pleosporales</taxon>
        <taxon>Pleosporineae</taxon>
        <taxon>Didymellaceae</taxon>
        <taxon>Macroventuria</taxon>
    </lineage>
</organism>
<protein>
    <submittedName>
        <fullName evidence="1">Uncharacterized protein</fullName>
    </submittedName>
</protein>
<dbReference type="EMBL" id="MU006734">
    <property type="protein sequence ID" value="KAF2623917.1"/>
    <property type="molecule type" value="Genomic_DNA"/>
</dbReference>